<keyword evidence="1" id="KW-1133">Transmembrane helix</keyword>
<keyword evidence="1" id="KW-0812">Transmembrane</keyword>
<proteinExistence type="predicted"/>
<comment type="caution">
    <text evidence="2">The sequence shown here is derived from an EMBL/GenBank/DDBJ whole genome shotgun (WGS) entry which is preliminary data.</text>
</comment>
<feature type="transmembrane region" description="Helical" evidence="1">
    <location>
        <begin position="48"/>
        <end position="70"/>
    </location>
</feature>
<organism evidence="2">
    <name type="scientific">marine sediment metagenome</name>
    <dbReference type="NCBI Taxonomy" id="412755"/>
    <lineage>
        <taxon>unclassified sequences</taxon>
        <taxon>metagenomes</taxon>
        <taxon>ecological metagenomes</taxon>
    </lineage>
</organism>
<feature type="transmembrane region" description="Helical" evidence="1">
    <location>
        <begin position="7"/>
        <end position="28"/>
    </location>
</feature>
<name>A0A0F8YS68_9ZZZZ</name>
<gene>
    <name evidence="2" type="ORF">LCGC14_2784980</name>
</gene>
<evidence type="ECO:0000256" key="1">
    <source>
        <dbReference type="SAM" id="Phobius"/>
    </source>
</evidence>
<dbReference type="AlphaFoldDB" id="A0A0F8YS68"/>
<accession>A0A0F8YS68</accession>
<dbReference type="EMBL" id="LAZR01051852">
    <property type="protein sequence ID" value="KKK84278.1"/>
    <property type="molecule type" value="Genomic_DNA"/>
</dbReference>
<protein>
    <submittedName>
        <fullName evidence="2">Uncharacterized protein</fullName>
    </submittedName>
</protein>
<reference evidence="2" key="1">
    <citation type="journal article" date="2015" name="Nature">
        <title>Complex archaea that bridge the gap between prokaryotes and eukaryotes.</title>
        <authorList>
            <person name="Spang A."/>
            <person name="Saw J.H."/>
            <person name="Jorgensen S.L."/>
            <person name="Zaremba-Niedzwiedzka K."/>
            <person name="Martijn J."/>
            <person name="Lind A.E."/>
            <person name="van Eijk R."/>
            <person name="Schleper C."/>
            <person name="Guy L."/>
            <person name="Ettema T.J."/>
        </authorList>
    </citation>
    <scope>NUCLEOTIDE SEQUENCE</scope>
</reference>
<sequence length="75" mass="7911">MKVLKGFGWALLIIGQLWLSSVVYGGGFTEDMPQQQLAPQEQASDNDWVIPVTVAGIGAVGAIATAAVAARRKKN</sequence>
<keyword evidence="1" id="KW-0472">Membrane</keyword>
<evidence type="ECO:0000313" key="2">
    <source>
        <dbReference type="EMBL" id="KKK84278.1"/>
    </source>
</evidence>